<evidence type="ECO:0008006" key="7">
    <source>
        <dbReference type="Google" id="ProtNLM"/>
    </source>
</evidence>
<evidence type="ECO:0000256" key="4">
    <source>
        <dbReference type="SAM" id="MobiDB-lite"/>
    </source>
</evidence>
<keyword evidence="6" id="KW-1185">Reference proteome</keyword>
<feature type="repeat" description="ANK" evidence="3">
    <location>
        <begin position="830"/>
        <end position="862"/>
    </location>
</feature>
<dbReference type="Pfam" id="PF26128">
    <property type="entry name" value="Gad2"/>
    <property type="match status" value="1"/>
</dbReference>
<dbReference type="EMBL" id="JAUEPO010000001">
    <property type="protein sequence ID" value="KAK3337105.1"/>
    <property type="molecule type" value="Genomic_DNA"/>
</dbReference>
<dbReference type="Pfam" id="PF12796">
    <property type="entry name" value="Ank_2"/>
    <property type="match status" value="2"/>
</dbReference>
<dbReference type="PANTHER" id="PTHR24178">
    <property type="entry name" value="MOLTING PROTEIN MLT-4"/>
    <property type="match status" value="1"/>
</dbReference>
<evidence type="ECO:0000256" key="3">
    <source>
        <dbReference type="PROSITE-ProRule" id="PRU00023"/>
    </source>
</evidence>
<gene>
    <name evidence="5" type="ORF">B0T19DRAFT_350593</name>
</gene>
<dbReference type="PROSITE" id="PS50088">
    <property type="entry name" value="ANK_REPEAT"/>
    <property type="match status" value="4"/>
</dbReference>
<comment type="caution">
    <text evidence="5">The sequence shown here is derived from an EMBL/GenBank/DDBJ whole genome shotgun (WGS) entry which is preliminary data.</text>
</comment>
<protein>
    <recommendedName>
        <fullName evidence="7">Ankyrin repeat protein</fullName>
    </recommendedName>
</protein>
<dbReference type="Pfam" id="PF00023">
    <property type="entry name" value="Ank"/>
    <property type="match status" value="1"/>
</dbReference>
<accession>A0AAE0J5U4</accession>
<evidence type="ECO:0000256" key="1">
    <source>
        <dbReference type="ARBA" id="ARBA00022737"/>
    </source>
</evidence>
<evidence type="ECO:0000313" key="5">
    <source>
        <dbReference type="EMBL" id="KAK3337105.1"/>
    </source>
</evidence>
<dbReference type="SMART" id="SM00248">
    <property type="entry name" value="ANK"/>
    <property type="match status" value="11"/>
</dbReference>
<name>A0AAE0J5U4_9PEZI</name>
<dbReference type="InterPro" id="IPR036770">
    <property type="entry name" value="Ankyrin_rpt-contain_sf"/>
</dbReference>
<evidence type="ECO:0000256" key="2">
    <source>
        <dbReference type="ARBA" id="ARBA00023043"/>
    </source>
</evidence>
<dbReference type="InterPro" id="IPR002110">
    <property type="entry name" value="Ankyrin_rpt"/>
</dbReference>
<keyword evidence="2 3" id="KW-0040">ANK repeat</keyword>
<dbReference type="Proteomes" id="UP001286456">
    <property type="component" value="Unassembled WGS sequence"/>
</dbReference>
<reference evidence="5" key="1">
    <citation type="journal article" date="2023" name="Mol. Phylogenet. Evol.">
        <title>Genome-scale phylogeny and comparative genomics of the fungal order Sordariales.</title>
        <authorList>
            <person name="Hensen N."/>
            <person name="Bonometti L."/>
            <person name="Westerberg I."/>
            <person name="Brannstrom I.O."/>
            <person name="Guillou S."/>
            <person name="Cros-Aarteil S."/>
            <person name="Calhoun S."/>
            <person name="Haridas S."/>
            <person name="Kuo A."/>
            <person name="Mondo S."/>
            <person name="Pangilinan J."/>
            <person name="Riley R."/>
            <person name="LaButti K."/>
            <person name="Andreopoulos B."/>
            <person name="Lipzen A."/>
            <person name="Chen C."/>
            <person name="Yan M."/>
            <person name="Daum C."/>
            <person name="Ng V."/>
            <person name="Clum A."/>
            <person name="Steindorff A."/>
            <person name="Ohm R.A."/>
            <person name="Martin F."/>
            <person name="Silar P."/>
            <person name="Natvig D.O."/>
            <person name="Lalanne C."/>
            <person name="Gautier V."/>
            <person name="Ament-Velasquez S.L."/>
            <person name="Kruys A."/>
            <person name="Hutchinson M.I."/>
            <person name="Powell A.J."/>
            <person name="Barry K."/>
            <person name="Miller A.N."/>
            <person name="Grigoriev I.V."/>
            <person name="Debuchy R."/>
            <person name="Gladieux P."/>
            <person name="Hiltunen Thoren M."/>
            <person name="Johannesson H."/>
        </authorList>
    </citation>
    <scope>NUCLEOTIDE SEQUENCE</scope>
    <source>
        <strain evidence="5">SMH4131-1</strain>
    </source>
</reference>
<organism evidence="5 6">
    <name type="scientific">Cercophora scortea</name>
    <dbReference type="NCBI Taxonomy" id="314031"/>
    <lineage>
        <taxon>Eukaryota</taxon>
        <taxon>Fungi</taxon>
        <taxon>Dikarya</taxon>
        <taxon>Ascomycota</taxon>
        <taxon>Pezizomycotina</taxon>
        <taxon>Sordariomycetes</taxon>
        <taxon>Sordariomycetidae</taxon>
        <taxon>Sordariales</taxon>
        <taxon>Lasiosphaeriaceae</taxon>
        <taxon>Cercophora</taxon>
    </lineage>
</organism>
<dbReference type="PRINTS" id="PR01415">
    <property type="entry name" value="ANKYRIN"/>
</dbReference>
<feature type="repeat" description="ANK" evidence="3">
    <location>
        <begin position="1496"/>
        <end position="1528"/>
    </location>
</feature>
<dbReference type="PANTHER" id="PTHR24178:SF9">
    <property type="entry name" value="ANK_REP_REGION DOMAIN-CONTAINING PROTEIN"/>
    <property type="match status" value="1"/>
</dbReference>
<dbReference type="PROSITE" id="PS50297">
    <property type="entry name" value="ANK_REP_REGION"/>
    <property type="match status" value="4"/>
</dbReference>
<feature type="compositionally biased region" description="Basic and acidic residues" evidence="4">
    <location>
        <begin position="677"/>
        <end position="687"/>
    </location>
</feature>
<feature type="region of interest" description="Disordered" evidence="4">
    <location>
        <begin position="1201"/>
        <end position="1222"/>
    </location>
</feature>
<feature type="region of interest" description="Disordered" evidence="4">
    <location>
        <begin position="1767"/>
        <end position="1793"/>
    </location>
</feature>
<feature type="compositionally biased region" description="Basic and acidic residues" evidence="4">
    <location>
        <begin position="603"/>
        <end position="626"/>
    </location>
</feature>
<dbReference type="SUPFAM" id="SSF48403">
    <property type="entry name" value="Ankyrin repeat"/>
    <property type="match status" value="3"/>
</dbReference>
<reference evidence="5" key="2">
    <citation type="submission" date="2023-06" db="EMBL/GenBank/DDBJ databases">
        <authorList>
            <consortium name="Lawrence Berkeley National Laboratory"/>
            <person name="Haridas S."/>
            <person name="Hensen N."/>
            <person name="Bonometti L."/>
            <person name="Westerberg I."/>
            <person name="Brannstrom I.O."/>
            <person name="Guillou S."/>
            <person name="Cros-Aarteil S."/>
            <person name="Calhoun S."/>
            <person name="Kuo A."/>
            <person name="Mondo S."/>
            <person name="Pangilinan J."/>
            <person name="Riley R."/>
            <person name="Labutti K."/>
            <person name="Andreopoulos B."/>
            <person name="Lipzen A."/>
            <person name="Chen C."/>
            <person name="Yanf M."/>
            <person name="Daum C."/>
            <person name="Ng V."/>
            <person name="Clum A."/>
            <person name="Steindorff A."/>
            <person name="Ohm R."/>
            <person name="Martin F."/>
            <person name="Silar P."/>
            <person name="Natvig D."/>
            <person name="Lalanne C."/>
            <person name="Gautier V."/>
            <person name="Ament-Velasquez S.L."/>
            <person name="Kruys A."/>
            <person name="Hutchinson M.I."/>
            <person name="Powell A.J."/>
            <person name="Barry K."/>
            <person name="Miller A.N."/>
            <person name="Grigoriev I.V."/>
            <person name="Debuchy R."/>
            <person name="Gladieux P."/>
            <person name="Thoren M.H."/>
            <person name="Johannesson H."/>
        </authorList>
    </citation>
    <scope>NUCLEOTIDE SEQUENCE</scope>
    <source>
        <strain evidence="5">SMH4131-1</strain>
    </source>
</reference>
<feature type="repeat" description="ANK" evidence="3">
    <location>
        <begin position="538"/>
        <end position="565"/>
    </location>
</feature>
<evidence type="ECO:0000313" key="6">
    <source>
        <dbReference type="Proteomes" id="UP001286456"/>
    </source>
</evidence>
<feature type="compositionally biased region" description="Acidic residues" evidence="4">
    <location>
        <begin position="627"/>
        <end position="665"/>
    </location>
</feature>
<sequence length="1838" mass="205938">MPSTPPLPPLAPVPLPELVKHIANHPETPLGELIEPYRDHEAHLRQIFAQDPDNELLKDPYVNVLPVFTDDTPSIKVRARHLDDESDEEKSKYIMPLPQDLRRPNGSPAVVQTFKEFQHNFNVFSESALLDLNWSNVVASGSAVVNCLLPVPQKYNGSKRGLREFYHEKFAPASDVDLFLYGLTEEEAIEKIKDIETQVRDALLTETTTVRTKHAITICSQYPTRHIQIVLRIYKSVSEIVTGFDIDCSGAAYDGKQVYCTPRALQSYMTQINHIDLSRRSPSYENRLSKYSHRGFEVYWSDLNRARVDPTIFERSFQRTLGLARLLVLERLPTVSARDSYLDKRREERGRPRIDRHFRSFRSLGGNIKEFHEDEIADWVNEEEVSNYHTFTIPYGEKFHAKKIEKLCYTRDLLLNAEWNQPEDRKVYLHRHPAFFGRFEDVAKDCCGYCPVAVTEEEKEVAEAEAKIYVSGKISFMKDDPGRQSIGSFHPLSDDDWTEMAYVGNSARLCQAIVDQDVEHVEDWLAQEGADPNSRDHTGRTPLHLAVMNSTPEIVRRLIDAGARLVSRLADGRTALHLAAARGNVEIVKLLMEKSIANEAEYEEKKDQQRQEKSQEHEQRVEAGKDENEDDEDHDMDEDNEDHDMDEDEDSDGEDVGDDVSDDEMQSMATGSFVKVGRTEADAKPDDLVPEEGDEEPDFFDVNVVAWDTPCSALHFAILEGHDEVVKTLCQEYGADVLLPVKFLDQKKNPKGALLTLALALALPVEKAKSMAQTLLSLGASSAQADLNGITAFHRYVEQNAESLLQTLWGLDATGTKTAINHMVFPAYGKSETPLQVAIKNGNLSLVLKLLENGAVTPEVDFETWLKSAKQSRISQQLRSFEENQKQFQTGVEQPLIMALQSPNPATALELLERGADPNVYTAQTRQYLQNSYSSNWKGQTALDLVKKGLEALRAFSGETGDDSNKPNLPSGIDEYLEMFEEGTYQHWVVSNDIKKARGCYVAMLKDYEEKQVHKSTLEGFPEKMAAINETLTTLEKVEQAIISRGGKTFAELNPDLKADGNFAGHQYQSYGMQYGAQVDYSSKPYEYEFSVGNVHDVTAARKVAYLKLFEAAWSGDLETIKTLTLTSWDNDKVEPPLKIAVHDSNAALTGHFGMGQGNHNNPFSIAFLRGHHAVARGILEIAQAQYTPEEKLKARYRMVTTGEEQEDSDMEDDGSVDSNDETGPQIFLEIVDAQFTIENIGQVSMQVNSHTKPQEIITWSCTSFDSDGKERSIANLLTYAISKKDVKGAKFLLDVYEHFGAQMLESGGEAARFYTFQDHEFQAMIRKGSPEILAEIIRRTGAGLPLQHLVEDSGVELQEKPKYYQGLTVYGKKRKDWAEAGRETVSKPTGSTTSPLLIAAMSGHLENVEWFLSNIPLRHYLDFTKTKAASEDERIQHLGQSPGGLEGTISGWLNDRRELVLHAAVRVPHKKKRIELISYLLKTCPQLSVNTKASNDATPLMLACLLGRDDAVKALVDAGADQATKDNTWDNLLHAALYWTPSADKLKALLDLLNPSLLATMLKERNKLSHAGRTPLHQWLAKVAASKDAYPTIEEALKVLNLLIEISPEAATRALWMLDGAGDTALHTLVSANAHPDLIRAVVAFVPGLLSRENAVGRTPAEVAHDSFISSRVSEPNDYRYGWHQQTDPVTTLLTASLATFVKKDDAGAGLEHEDQTDVAKTWYLCAELLREQDGAELLSTKRRLVSLSEANDVAKRLGEMHTSKRYHFRLSTPSEDGGDGEKTTKKPSTTRSDFISEQYYSGYYDAWGKSAAEKQANSNTWCRRCSKMHPQVLDGQ</sequence>
<feature type="repeat" description="ANK" evidence="3">
    <location>
        <begin position="571"/>
        <end position="603"/>
    </location>
</feature>
<proteinExistence type="predicted"/>
<feature type="region of interest" description="Disordered" evidence="4">
    <location>
        <begin position="601"/>
        <end position="693"/>
    </location>
</feature>
<dbReference type="Gene3D" id="1.25.40.20">
    <property type="entry name" value="Ankyrin repeat-containing domain"/>
    <property type="match status" value="3"/>
</dbReference>
<feature type="compositionally biased region" description="Acidic residues" evidence="4">
    <location>
        <begin position="1204"/>
        <end position="1221"/>
    </location>
</feature>
<keyword evidence="1" id="KW-0677">Repeat</keyword>